<keyword evidence="4" id="KW-0255">Endonuclease</keyword>
<evidence type="ECO:0000256" key="5">
    <source>
        <dbReference type="ARBA" id="ARBA00022801"/>
    </source>
</evidence>
<protein>
    <submittedName>
        <fullName evidence="8">Type II toxin-antitoxin system HicA family toxin</fullName>
    </submittedName>
</protein>
<keyword evidence="3" id="KW-0540">Nuclease</keyword>
<dbReference type="GO" id="GO:0004519">
    <property type="term" value="F:endonuclease activity"/>
    <property type="evidence" value="ECO:0007669"/>
    <property type="project" value="UniProtKB-KW"/>
</dbReference>
<evidence type="ECO:0000256" key="3">
    <source>
        <dbReference type="ARBA" id="ARBA00022722"/>
    </source>
</evidence>
<dbReference type="RefSeq" id="WP_139604167.1">
    <property type="nucleotide sequence ID" value="NZ_VDCQ01000031.1"/>
</dbReference>
<evidence type="ECO:0000256" key="7">
    <source>
        <dbReference type="ARBA" id="ARBA00023016"/>
    </source>
</evidence>
<dbReference type="Proteomes" id="UP000307943">
    <property type="component" value="Unassembled WGS sequence"/>
</dbReference>
<keyword evidence="7" id="KW-0346">Stress response</keyword>
<dbReference type="Pfam" id="PF07927">
    <property type="entry name" value="HicA_toxin"/>
    <property type="match status" value="1"/>
</dbReference>
<dbReference type="OrthoDB" id="9811409at2"/>
<proteinExistence type="inferred from homology"/>
<dbReference type="InterPro" id="IPR012933">
    <property type="entry name" value="HicA_mRNA_interferase"/>
</dbReference>
<keyword evidence="9" id="KW-1185">Reference proteome</keyword>
<sequence length="81" mass="8837">MGKQRTVREVIKALKKAGFVESPNHGNGTSHRRYISSTDPTKYADISVHGLGDTIAKGTLKSIERQSGVNLYPRLSLPLTS</sequence>
<dbReference type="SUPFAM" id="SSF54786">
    <property type="entry name" value="YcfA/nrd intein domain"/>
    <property type="match status" value="1"/>
</dbReference>
<reference evidence="8 9" key="1">
    <citation type="submission" date="2019-05" db="EMBL/GenBank/DDBJ databases">
        <title>We sequenced the genome of Paenibacillus hemerocallicola KCTC 33185 for further insight into its adaptation and study the phylogeny of Paenibacillus.</title>
        <authorList>
            <person name="Narsing Rao M.P."/>
        </authorList>
    </citation>
    <scope>NUCLEOTIDE SEQUENCE [LARGE SCALE GENOMIC DNA]</scope>
    <source>
        <strain evidence="8 9">KCTC 33185</strain>
    </source>
</reference>
<dbReference type="GO" id="GO:0003729">
    <property type="term" value="F:mRNA binding"/>
    <property type="evidence" value="ECO:0007669"/>
    <property type="project" value="InterPro"/>
</dbReference>
<evidence type="ECO:0000313" key="9">
    <source>
        <dbReference type="Proteomes" id="UP000307943"/>
    </source>
</evidence>
<dbReference type="AlphaFoldDB" id="A0A5C4T592"/>
<evidence type="ECO:0000256" key="1">
    <source>
        <dbReference type="ARBA" id="ARBA00006620"/>
    </source>
</evidence>
<organism evidence="8 9">
    <name type="scientific">Paenibacillus hemerocallicola</name>
    <dbReference type="NCBI Taxonomy" id="1172614"/>
    <lineage>
        <taxon>Bacteria</taxon>
        <taxon>Bacillati</taxon>
        <taxon>Bacillota</taxon>
        <taxon>Bacilli</taxon>
        <taxon>Bacillales</taxon>
        <taxon>Paenibacillaceae</taxon>
        <taxon>Paenibacillus</taxon>
    </lineage>
</organism>
<gene>
    <name evidence="8" type="ORF">FE784_20845</name>
</gene>
<dbReference type="Gene3D" id="3.30.920.30">
    <property type="entry name" value="Hypothetical protein"/>
    <property type="match status" value="1"/>
</dbReference>
<keyword evidence="6" id="KW-0694">RNA-binding</keyword>
<accession>A0A5C4T592</accession>
<dbReference type="InterPro" id="IPR038570">
    <property type="entry name" value="HicA_sf"/>
</dbReference>
<comment type="similarity">
    <text evidence="1">Belongs to the HicA mRNA interferase family.</text>
</comment>
<name>A0A5C4T592_9BACL</name>
<evidence type="ECO:0000256" key="2">
    <source>
        <dbReference type="ARBA" id="ARBA00022649"/>
    </source>
</evidence>
<evidence type="ECO:0000256" key="4">
    <source>
        <dbReference type="ARBA" id="ARBA00022759"/>
    </source>
</evidence>
<evidence type="ECO:0000313" key="8">
    <source>
        <dbReference type="EMBL" id="TNJ64241.1"/>
    </source>
</evidence>
<dbReference type="EMBL" id="VDCQ01000031">
    <property type="protein sequence ID" value="TNJ64241.1"/>
    <property type="molecule type" value="Genomic_DNA"/>
</dbReference>
<dbReference type="GO" id="GO:0016787">
    <property type="term" value="F:hydrolase activity"/>
    <property type="evidence" value="ECO:0007669"/>
    <property type="project" value="UniProtKB-KW"/>
</dbReference>
<comment type="caution">
    <text evidence="8">The sequence shown here is derived from an EMBL/GenBank/DDBJ whole genome shotgun (WGS) entry which is preliminary data.</text>
</comment>
<evidence type="ECO:0000256" key="6">
    <source>
        <dbReference type="ARBA" id="ARBA00022884"/>
    </source>
</evidence>
<keyword evidence="2" id="KW-1277">Toxin-antitoxin system</keyword>
<keyword evidence="5" id="KW-0378">Hydrolase</keyword>